<organism evidence="3 4">
    <name type="scientific">Planctobacterium marinum</name>
    <dbReference type="NCBI Taxonomy" id="1631968"/>
    <lineage>
        <taxon>Bacteria</taxon>
        <taxon>Pseudomonadati</taxon>
        <taxon>Pseudomonadota</taxon>
        <taxon>Gammaproteobacteria</taxon>
        <taxon>Alteromonadales</taxon>
        <taxon>Alteromonadaceae</taxon>
        <taxon>Planctobacterium</taxon>
    </lineage>
</organism>
<name>A0AA48HGA6_9ALTE</name>
<dbReference type="EMBL" id="AP027272">
    <property type="protein sequence ID" value="BDX04794.1"/>
    <property type="molecule type" value="Genomic_DNA"/>
</dbReference>
<dbReference type="AlphaFoldDB" id="A0AA48HGA6"/>
<evidence type="ECO:0000313" key="4">
    <source>
        <dbReference type="Proteomes" id="UP001333710"/>
    </source>
</evidence>
<feature type="domain" description="Hypervirulence associated protein TUDOR" evidence="2">
    <location>
        <begin position="7"/>
        <end position="68"/>
    </location>
</feature>
<protein>
    <recommendedName>
        <fullName evidence="2">Hypervirulence associated protein TUDOR domain-containing protein</fullName>
    </recommendedName>
</protein>
<keyword evidence="4" id="KW-1185">Reference proteome</keyword>
<evidence type="ECO:0000256" key="1">
    <source>
        <dbReference type="SAM" id="MobiDB-lite"/>
    </source>
</evidence>
<dbReference type="InterPro" id="IPR021331">
    <property type="entry name" value="Hva1_TUDOR"/>
</dbReference>
<evidence type="ECO:0000259" key="2">
    <source>
        <dbReference type="Pfam" id="PF11160"/>
    </source>
</evidence>
<feature type="compositionally biased region" description="Basic and acidic residues" evidence="1">
    <location>
        <begin position="60"/>
        <end position="74"/>
    </location>
</feature>
<dbReference type="KEGG" id="pmaw:MACH26_03150"/>
<dbReference type="RefSeq" id="WP_338290637.1">
    <property type="nucleotide sequence ID" value="NZ_AP027272.1"/>
</dbReference>
<dbReference type="Pfam" id="PF11160">
    <property type="entry name" value="Hva1_TUDOR"/>
    <property type="match status" value="1"/>
</dbReference>
<dbReference type="Proteomes" id="UP001333710">
    <property type="component" value="Chromosome"/>
</dbReference>
<feature type="region of interest" description="Disordered" evidence="1">
    <location>
        <begin position="38"/>
        <end position="74"/>
    </location>
</feature>
<accession>A0AA48HGA6</accession>
<gene>
    <name evidence="3" type="ORF">MACH26_03150</name>
</gene>
<reference evidence="3" key="1">
    <citation type="submission" date="2023-01" db="EMBL/GenBank/DDBJ databases">
        <title>Complete genome sequence of Planctobacterium marinum strain Dej080120_11.</title>
        <authorList>
            <person name="Ueki S."/>
            <person name="Maruyama F."/>
        </authorList>
    </citation>
    <scope>NUCLEOTIDE SEQUENCE</scope>
    <source>
        <strain evidence="3">Dej080120_11</strain>
    </source>
</reference>
<sequence length="74" mass="8016">MATLNTGDKVTWKWGEGVAEGTIDTVYTGDVTKTLKGSEVTRKGSESSPAYLIKQSDGTEVLKSHSEVTEHEEN</sequence>
<proteinExistence type="predicted"/>
<evidence type="ECO:0000313" key="3">
    <source>
        <dbReference type="EMBL" id="BDX04794.1"/>
    </source>
</evidence>